<protein>
    <submittedName>
        <fullName evidence="1">Uncharacterized conserved protein, DUF1684 family</fullName>
    </submittedName>
</protein>
<dbReference type="EMBL" id="FUYG01000004">
    <property type="protein sequence ID" value="SKA93990.1"/>
    <property type="molecule type" value="Genomic_DNA"/>
</dbReference>
<gene>
    <name evidence="1" type="ORF">SAMN06295879_1866</name>
</gene>
<dbReference type="PANTHER" id="PTHR41913">
    <property type="entry name" value="DUF1684 DOMAIN-CONTAINING PROTEIN"/>
    <property type="match status" value="1"/>
</dbReference>
<proteinExistence type="predicted"/>
<evidence type="ECO:0000313" key="1">
    <source>
        <dbReference type="EMBL" id="SKA93990.1"/>
    </source>
</evidence>
<evidence type="ECO:0000313" key="2">
    <source>
        <dbReference type="Proteomes" id="UP000189735"/>
    </source>
</evidence>
<reference evidence="2" key="1">
    <citation type="submission" date="2017-02" db="EMBL/GenBank/DDBJ databases">
        <authorList>
            <person name="Varghese N."/>
            <person name="Submissions S."/>
        </authorList>
    </citation>
    <scope>NUCLEOTIDE SEQUENCE [LARGE SCALE GENOMIC DNA]</scope>
    <source>
        <strain evidence="2">VKM Ac-2052</strain>
    </source>
</reference>
<dbReference type="PANTHER" id="PTHR41913:SF1">
    <property type="entry name" value="DUF1684 DOMAIN-CONTAINING PROTEIN"/>
    <property type="match status" value="1"/>
</dbReference>
<dbReference type="Proteomes" id="UP000189735">
    <property type="component" value="Unassembled WGS sequence"/>
</dbReference>
<organism evidence="1 2">
    <name type="scientific">Agreia bicolorata</name>
    <dbReference type="NCBI Taxonomy" id="110935"/>
    <lineage>
        <taxon>Bacteria</taxon>
        <taxon>Bacillati</taxon>
        <taxon>Actinomycetota</taxon>
        <taxon>Actinomycetes</taxon>
        <taxon>Micrococcales</taxon>
        <taxon>Microbacteriaceae</taxon>
        <taxon>Agreia</taxon>
    </lineage>
</organism>
<accession>A0A1T4XWU0</accession>
<dbReference type="InterPro" id="IPR012467">
    <property type="entry name" value="DUF1684"/>
</dbReference>
<name>A0A1T4XWU0_9MICO</name>
<sequence length="270" mass="29395">MDSVTTSSTSAAEADFLRFRQTRHRYVTSPQGPLALVSTTEIDSEREIDGVPGLWAPIPTGGGVRVTAVATDGIRVDGDLVDGTVDIAGSDTVVPSTLAFGGGVTGTVYPGVEGHYIVRVWDPANPKAENFDRISAYDFTPEWVLEGTFTPTEKRAIGIEHIKDDGRLRDEVLPGDIDVVIGGQSRTLAAFEDEGKLLLVFQDLTTGDETYDVGRFLAVRPRRDGTVELDFNRAYIPPCGFSDWFNCPMPPQQNRFVFPVDAGEKRVLSV</sequence>
<dbReference type="AlphaFoldDB" id="A0A1T4XWU0"/>
<dbReference type="Pfam" id="PF07920">
    <property type="entry name" value="DUF1684"/>
    <property type="match status" value="1"/>
</dbReference>